<dbReference type="EMBL" id="FTNT01000004">
    <property type="protein sequence ID" value="SIR93240.1"/>
    <property type="molecule type" value="Genomic_DNA"/>
</dbReference>
<dbReference type="GO" id="GO:0046872">
    <property type="term" value="F:metal ion binding"/>
    <property type="evidence" value="ECO:0007669"/>
    <property type="project" value="InterPro"/>
</dbReference>
<organism evidence="2 3">
    <name type="scientific">Williamsia sterculiae</name>
    <dbReference type="NCBI Taxonomy" id="1344003"/>
    <lineage>
        <taxon>Bacteria</taxon>
        <taxon>Bacillati</taxon>
        <taxon>Actinomycetota</taxon>
        <taxon>Actinomycetes</taxon>
        <taxon>Mycobacteriales</taxon>
        <taxon>Nocardiaceae</taxon>
        <taxon>Williamsia</taxon>
    </lineage>
</organism>
<dbReference type="Gene3D" id="1.20.120.450">
    <property type="entry name" value="dinb family like domain"/>
    <property type="match status" value="1"/>
</dbReference>
<dbReference type="NCBIfam" id="TIGR03083">
    <property type="entry name" value="maleylpyruvate isomerase family mycothiol-dependent enzyme"/>
    <property type="match status" value="1"/>
</dbReference>
<dbReference type="InterPro" id="IPR017520">
    <property type="entry name" value="CHP03086"/>
</dbReference>
<protein>
    <submittedName>
        <fullName evidence="2">TIGR03086 family protein</fullName>
    </submittedName>
</protein>
<sequence>MFDLGSATASMSRLVTGVRDDQLGAPTPCNDWTVTQLLAHIHQFTAVFTTNARKQTARPPTTLVDDWRTSMPHDLGELAEAWRQPSAWEGRTSAGGVDMDAATNALVAVEELTVHGWDLARATGQIFSPADDELSRVDEFVTMFGGAENGPYGPAVPVPPDADRVQTVIARTGRDPGWTR</sequence>
<gene>
    <name evidence="2" type="ORF">SAMN05445060_1655</name>
</gene>
<dbReference type="InterPro" id="IPR017517">
    <property type="entry name" value="Maleyloyr_isom"/>
</dbReference>
<dbReference type="OrthoDB" id="5185819at2"/>
<dbReference type="RefSeq" id="WP_076478431.1">
    <property type="nucleotide sequence ID" value="NZ_FTNT01000004.1"/>
</dbReference>
<proteinExistence type="predicted"/>
<keyword evidence="3" id="KW-1185">Reference proteome</keyword>
<reference evidence="2 3" key="1">
    <citation type="submission" date="2017-01" db="EMBL/GenBank/DDBJ databases">
        <authorList>
            <person name="Mah S.A."/>
            <person name="Swanson W.J."/>
            <person name="Moy G.W."/>
            <person name="Vacquier V.D."/>
        </authorList>
    </citation>
    <scope>NUCLEOTIDE SEQUENCE [LARGE SCALE GENOMIC DNA]</scope>
    <source>
        <strain evidence="2 3">CPCC 203464</strain>
    </source>
</reference>
<dbReference type="AlphaFoldDB" id="A0A1N7EYV3"/>
<name>A0A1N7EYV3_9NOCA</name>
<accession>A0A1N7EYV3</accession>
<evidence type="ECO:0000259" key="1">
    <source>
        <dbReference type="Pfam" id="PF11716"/>
    </source>
</evidence>
<dbReference type="Pfam" id="PF11716">
    <property type="entry name" value="MDMPI_N"/>
    <property type="match status" value="1"/>
</dbReference>
<evidence type="ECO:0000313" key="3">
    <source>
        <dbReference type="Proteomes" id="UP000186218"/>
    </source>
</evidence>
<dbReference type="InterPro" id="IPR024344">
    <property type="entry name" value="MDMPI_metal-binding"/>
</dbReference>
<evidence type="ECO:0000313" key="2">
    <source>
        <dbReference type="EMBL" id="SIR93240.1"/>
    </source>
</evidence>
<dbReference type="Proteomes" id="UP000186218">
    <property type="component" value="Unassembled WGS sequence"/>
</dbReference>
<dbReference type="InterPro" id="IPR034660">
    <property type="entry name" value="DinB/YfiT-like"/>
</dbReference>
<feature type="domain" description="Mycothiol-dependent maleylpyruvate isomerase metal-binding" evidence="1">
    <location>
        <begin position="6"/>
        <end position="120"/>
    </location>
</feature>
<dbReference type="STRING" id="1344003.SAMN05445060_1655"/>
<dbReference type="NCBIfam" id="TIGR03086">
    <property type="entry name" value="TIGR03086 family metal-binding protein"/>
    <property type="match status" value="1"/>
</dbReference>
<dbReference type="SUPFAM" id="SSF109854">
    <property type="entry name" value="DinB/YfiT-like putative metalloenzymes"/>
    <property type="match status" value="1"/>
</dbReference>